<organism evidence="6 7">
    <name type="scientific">Blastocystis sp. subtype 1 (strain ATCC 50177 / NandII)</name>
    <dbReference type="NCBI Taxonomy" id="478820"/>
    <lineage>
        <taxon>Eukaryota</taxon>
        <taxon>Sar</taxon>
        <taxon>Stramenopiles</taxon>
        <taxon>Bigyra</taxon>
        <taxon>Opalozoa</taxon>
        <taxon>Opalinata</taxon>
        <taxon>Blastocystidae</taxon>
        <taxon>Blastocystis</taxon>
    </lineage>
</organism>
<evidence type="ECO:0000256" key="1">
    <source>
        <dbReference type="ARBA" id="ARBA00004141"/>
    </source>
</evidence>
<feature type="transmembrane region" description="Helical" evidence="5">
    <location>
        <begin position="209"/>
        <end position="225"/>
    </location>
</feature>
<feature type="transmembrane region" description="Helical" evidence="5">
    <location>
        <begin position="118"/>
        <end position="139"/>
    </location>
</feature>
<evidence type="ECO:0000256" key="3">
    <source>
        <dbReference type="ARBA" id="ARBA00022989"/>
    </source>
</evidence>
<evidence type="ECO:0000313" key="6">
    <source>
        <dbReference type="EMBL" id="OAO12276.1"/>
    </source>
</evidence>
<evidence type="ECO:0000256" key="5">
    <source>
        <dbReference type="SAM" id="Phobius"/>
    </source>
</evidence>
<name>A0A196S7D7_BLAHN</name>
<dbReference type="EMBL" id="LXWW01000556">
    <property type="protein sequence ID" value="OAO12276.1"/>
    <property type="molecule type" value="Genomic_DNA"/>
</dbReference>
<keyword evidence="7" id="KW-1185">Reference proteome</keyword>
<keyword evidence="3 5" id="KW-1133">Transmembrane helix</keyword>
<evidence type="ECO:0000313" key="7">
    <source>
        <dbReference type="Proteomes" id="UP000078348"/>
    </source>
</evidence>
<dbReference type="GO" id="GO:0000139">
    <property type="term" value="C:Golgi membrane"/>
    <property type="evidence" value="ECO:0007669"/>
    <property type="project" value="InterPro"/>
</dbReference>
<comment type="subcellular location">
    <subcellularLocation>
        <location evidence="1">Membrane</location>
        <topology evidence="1">Multi-pass membrane protein</topology>
    </subcellularLocation>
</comment>
<dbReference type="GO" id="GO:0015165">
    <property type="term" value="F:pyrimidine nucleotide-sugar transmembrane transporter activity"/>
    <property type="evidence" value="ECO:0007669"/>
    <property type="project" value="InterPro"/>
</dbReference>
<dbReference type="InterPro" id="IPR007271">
    <property type="entry name" value="Nuc_sug_transpt"/>
</dbReference>
<evidence type="ECO:0000256" key="4">
    <source>
        <dbReference type="ARBA" id="ARBA00023136"/>
    </source>
</evidence>
<feature type="transmembrane region" description="Helical" evidence="5">
    <location>
        <begin position="28"/>
        <end position="49"/>
    </location>
</feature>
<feature type="transmembrane region" description="Helical" evidence="5">
    <location>
        <begin position="154"/>
        <end position="176"/>
    </location>
</feature>
<evidence type="ECO:0000256" key="2">
    <source>
        <dbReference type="ARBA" id="ARBA00022692"/>
    </source>
</evidence>
<protein>
    <submittedName>
        <fullName evidence="6">Nucleotide-sugar transporter family protein</fullName>
    </submittedName>
</protein>
<keyword evidence="2 5" id="KW-0812">Transmembrane</keyword>
<accession>A0A196S7D7</accession>
<keyword evidence="4 5" id="KW-0472">Membrane</keyword>
<keyword evidence="6" id="KW-0762">Sugar transport</keyword>
<dbReference type="PANTHER" id="PTHR10231">
    <property type="entry name" value="NUCLEOTIDE-SUGAR TRANSMEMBRANE TRANSPORTER"/>
    <property type="match status" value="1"/>
</dbReference>
<dbReference type="Pfam" id="PF04142">
    <property type="entry name" value="Nuc_sug_transp"/>
    <property type="match status" value="1"/>
</dbReference>
<comment type="caution">
    <text evidence="6">The sequence shown here is derived from an EMBL/GenBank/DDBJ whole genome shotgun (WGS) entry which is preliminary data.</text>
</comment>
<sequence>MLWSVPAILYAIGHNMYYSIMSMVDTPVTIQVFASLETVIVGVFSVILMGKRLSGIHWAAMLLICDSVASIQLSRSSTASFSDFPIYAAFLTIISTAIVACAGVCIEKLMKSHKDMSIFQQNIWLYFWGVVVNFVFLLFENGYNSIQQITLRNFNFFAILTNVCLVYMGIVTSAILKYLSTVVKAMTSSSALVVTSIISSVVFDTQLSLSFYLAVVNLSIAIFLYKTAPVPPPRKEEGGKAMELELEAIPTELPNLAVVEEKVADSIEIGDDEEEIVIRGSKV</sequence>
<gene>
    <name evidence="6" type="ORF">AV274_6079</name>
</gene>
<dbReference type="AlphaFoldDB" id="A0A196S7D7"/>
<feature type="transmembrane region" description="Helical" evidence="5">
    <location>
        <begin position="56"/>
        <end position="74"/>
    </location>
</feature>
<dbReference type="InterPro" id="IPR037185">
    <property type="entry name" value="EmrE-like"/>
</dbReference>
<dbReference type="Proteomes" id="UP000078348">
    <property type="component" value="Unassembled WGS sequence"/>
</dbReference>
<dbReference type="STRING" id="478820.A0A196S7D7"/>
<reference evidence="6 7" key="1">
    <citation type="submission" date="2016-05" db="EMBL/GenBank/DDBJ databases">
        <title>Nuclear genome of Blastocystis sp. subtype 1 NandII.</title>
        <authorList>
            <person name="Gentekaki E."/>
            <person name="Curtis B."/>
            <person name="Stairs C."/>
            <person name="Eme L."/>
            <person name="Herman E."/>
            <person name="Klimes V."/>
            <person name="Arias M.C."/>
            <person name="Elias M."/>
            <person name="Hilliou F."/>
            <person name="Klute M."/>
            <person name="Malik S.-B."/>
            <person name="Pightling A."/>
            <person name="Rachubinski R."/>
            <person name="Salas D."/>
            <person name="Schlacht A."/>
            <person name="Suga H."/>
            <person name="Archibald J."/>
            <person name="Ball S.G."/>
            <person name="Clark G."/>
            <person name="Dacks J."/>
            <person name="Van Der Giezen M."/>
            <person name="Tsaousis A."/>
            <person name="Roger A."/>
        </authorList>
    </citation>
    <scope>NUCLEOTIDE SEQUENCE [LARGE SCALE GENOMIC DNA]</scope>
    <source>
        <strain evidence="7">ATCC 50177 / NandII</strain>
    </source>
</reference>
<keyword evidence="6" id="KW-0813">Transport</keyword>
<dbReference type="OrthoDB" id="408493at2759"/>
<feature type="transmembrane region" description="Helical" evidence="5">
    <location>
        <begin position="183"/>
        <end position="203"/>
    </location>
</feature>
<feature type="transmembrane region" description="Helical" evidence="5">
    <location>
        <begin position="86"/>
        <end position="106"/>
    </location>
</feature>
<dbReference type="SUPFAM" id="SSF103481">
    <property type="entry name" value="Multidrug resistance efflux transporter EmrE"/>
    <property type="match status" value="1"/>
</dbReference>
<proteinExistence type="predicted"/>